<keyword evidence="1 6" id="KW-0285">Flavoprotein</keyword>
<dbReference type="EMBL" id="CP073084">
    <property type="protein sequence ID" value="QUE54266.1"/>
    <property type="molecule type" value="Genomic_DNA"/>
</dbReference>
<dbReference type="HAMAP" id="MF_01216">
    <property type="entry name" value="Azoreductase_type1"/>
    <property type="match status" value="1"/>
</dbReference>
<dbReference type="EC" id="1.6.5.-" evidence="6"/>
<evidence type="ECO:0000259" key="7">
    <source>
        <dbReference type="Pfam" id="PF02525"/>
    </source>
</evidence>
<dbReference type="PANTHER" id="PTHR43741:SF7">
    <property type="entry name" value="FMN-DEPENDENT NADH:QUINONE OXIDOREDUCTASE"/>
    <property type="match status" value="1"/>
</dbReference>
<comment type="caution">
    <text evidence="6">Lacks conserved residue(s) required for the propagation of feature annotation.</text>
</comment>
<evidence type="ECO:0000256" key="5">
    <source>
        <dbReference type="ARBA" id="ARBA00048542"/>
    </source>
</evidence>
<evidence type="ECO:0000256" key="4">
    <source>
        <dbReference type="ARBA" id="ARBA00023027"/>
    </source>
</evidence>
<feature type="binding site" evidence="6">
    <location>
        <begin position="17"/>
        <end position="19"/>
    </location>
    <ligand>
        <name>FMN</name>
        <dbReference type="ChEBI" id="CHEBI:58210"/>
    </ligand>
</feature>
<keyword evidence="3 6" id="KW-0560">Oxidoreductase</keyword>
<dbReference type="Pfam" id="PF02525">
    <property type="entry name" value="Flavodoxin_2"/>
    <property type="match status" value="1"/>
</dbReference>
<comment type="function">
    <text evidence="6">Quinone reductase that provides resistance to thiol-specific stress caused by electrophilic quinones.</text>
</comment>
<proteinExistence type="inferred from homology"/>
<dbReference type="Proteomes" id="UP000677616">
    <property type="component" value="Chromosome"/>
</dbReference>
<protein>
    <recommendedName>
        <fullName evidence="6">FMN dependent NADH:quinone oxidoreductase</fullName>
        <ecNumber evidence="6">1.6.5.-</ecNumber>
    </recommendedName>
    <alternativeName>
        <fullName evidence="6">Azo-dye reductase</fullName>
    </alternativeName>
    <alternativeName>
        <fullName evidence="6">FMN-dependent NADH-azo compound oxidoreductase</fullName>
    </alternativeName>
    <alternativeName>
        <fullName evidence="6">FMN-dependent NADH-azoreductase</fullName>
        <ecNumber evidence="6">1.7.1.17</ecNumber>
    </alternativeName>
</protein>
<evidence type="ECO:0000256" key="1">
    <source>
        <dbReference type="ARBA" id="ARBA00022630"/>
    </source>
</evidence>
<evidence type="ECO:0000256" key="3">
    <source>
        <dbReference type="ARBA" id="ARBA00023002"/>
    </source>
</evidence>
<comment type="subunit">
    <text evidence="6">Homodimer.</text>
</comment>
<organism evidence="8 9">
    <name type="scientific">Streptococcus oriscaviae</name>
    <dbReference type="NCBI Taxonomy" id="2781599"/>
    <lineage>
        <taxon>Bacteria</taxon>
        <taxon>Bacillati</taxon>
        <taxon>Bacillota</taxon>
        <taxon>Bacilli</taxon>
        <taxon>Lactobacillales</taxon>
        <taxon>Streptococcaceae</taxon>
        <taxon>Streptococcus</taxon>
    </lineage>
</organism>
<dbReference type="PANTHER" id="PTHR43741">
    <property type="entry name" value="FMN-DEPENDENT NADH-AZOREDUCTASE 1"/>
    <property type="match status" value="1"/>
</dbReference>
<comment type="catalytic activity">
    <reaction evidence="6">
        <text>2 a quinone + NADH + H(+) = 2 a 1,4-benzosemiquinone + NAD(+)</text>
        <dbReference type="Rhea" id="RHEA:65952"/>
        <dbReference type="ChEBI" id="CHEBI:15378"/>
        <dbReference type="ChEBI" id="CHEBI:57540"/>
        <dbReference type="ChEBI" id="CHEBI:57945"/>
        <dbReference type="ChEBI" id="CHEBI:132124"/>
        <dbReference type="ChEBI" id="CHEBI:134225"/>
    </reaction>
</comment>
<dbReference type="Gene3D" id="3.40.50.360">
    <property type="match status" value="1"/>
</dbReference>
<dbReference type="InterPro" id="IPR029039">
    <property type="entry name" value="Flavoprotein-like_sf"/>
</dbReference>
<evidence type="ECO:0000313" key="8">
    <source>
        <dbReference type="EMBL" id="QUE54266.1"/>
    </source>
</evidence>
<dbReference type="RefSeq" id="WP_212570696.1">
    <property type="nucleotide sequence ID" value="NZ_CP073084.1"/>
</dbReference>
<comment type="function">
    <text evidence="6">Also exhibits azoreductase activity. Catalyzes the reductive cleavage of the azo bond in aromatic azo compounds to the corresponding amines.</text>
</comment>
<comment type="similarity">
    <text evidence="6">Belongs to the azoreductase type 1 family.</text>
</comment>
<evidence type="ECO:0000256" key="2">
    <source>
        <dbReference type="ARBA" id="ARBA00022643"/>
    </source>
</evidence>
<keyword evidence="4 6" id="KW-0520">NAD</keyword>
<keyword evidence="9" id="KW-1185">Reference proteome</keyword>
<name>A0ABX7YKC2_9STRE</name>
<evidence type="ECO:0000256" key="6">
    <source>
        <dbReference type="HAMAP-Rule" id="MF_01216"/>
    </source>
</evidence>
<comment type="catalytic activity">
    <reaction evidence="5">
        <text>N,N-dimethyl-1,4-phenylenediamine + anthranilate + 2 NAD(+) = 2-(4-dimethylaminophenyl)diazenylbenzoate + 2 NADH + 2 H(+)</text>
        <dbReference type="Rhea" id="RHEA:55872"/>
        <dbReference type="ChEBI" id="CHEBI:15378"/>
        <dbReference type="ChEBI" id="CHEBI:15783"/>
        <dbReference type="ChEBI" id="CHEBI:16567"/>
        <dbReference type="ChEBI" id="CHEBI:57540"/>
        <dbReference type="ChEBI" id="CHEBI:57945"/>
        <dbReference type="ChEBI" id="CHEBI:71579"/>
        <dbReference type="EC" id="1.7.1.17"/>
    </reaction>
    <physiologicalReaction direction="right-to-left" evidence="5">
        <dbReference type="Rhea" id="RHEA:55874"/>
    </physiologicalReaction>
</comment>
<sequence>MAQVLIVKAHPLDESQSYSLRALKQFVQAYQEAHPNDSLTYIDVYDPQLPVLDKALLEAQKSAKKGLPLSQQERELLTRFDAYTQQFLDADKIVIANPLWNLQVPSHLVAWINSIAVVGKTFTYTKDGPVGLAKEKKLLHIQANGGVYNGADPASNYIRSVFAFLGLTDIQSVYIEGHAYAPQEAEAILQAAVEELTNLAQTF</sequence>
<reference evidence="8 9" key="1">
    <citation type="submission" date="2021-04" db="EMBL/GenBank/DDBJ databases">
        <title>Complete genome sequence of a novel Streptococcus species.</title>
        <authorList>
            <person name="Teng J.L.L."/>
        </authorList>
    </citation>
    <scope>NUCLEOTIDE SEQUENCE [LARGE SCALE GENOMIC DNA]</scope>
    <source>
        <strain evidence="8 9">HKU75</strain>
    </source>
</reference>
<dbReference type="InterPro" id="IPR023048">
    <property type="entry name" value="NADH:quinone_OxRdtase_FMN_depd"/>
</dbReference>
<dbReference type="EC" id="1.7.1.17" evidence="6"/>
<comment type="cofactor">
    <cofactor evidence="6">
        <name>FMN</name>
        <dbReference type="ChEBI" id="CHEBI:58210"/>
    </cofactor>
    <text evidence="6">Binds 1 FMN per subunit.</text>
</comment>
<dbReference type="InterPro" id="IPR050104">
    <property type="entry name" value="FMN-dep_NADH:Q_OxRdtase_AzoR1"/>
</dbReference>
<feature type="domain" description="Flavodoxin-like fold" evidence="7">
    <location>
        <begin position="3"/>
        <end position="198"/>
    </location>
</feature>
<keyword evidence="2 6" id="KW-0288">FMN</keyword>
<dbReference type="SUPFAM" id="SSF52218">
    <property type="entry name" value="Flavoproteins"/>
    <property type="match status" value="1"/>
</dbReference>
<gene>
    <name evidence="6" type="primary">azoR</name>
    <name evidence="8" type="ORF">INT76_10705</name>
</gene>
<dbReference type="InterPro" id="IPR003680">
    <property type="entry name" value="Flavodoxin_fold"/>
</dbReference>
<accession>A0ABX7YKC2</accession>
<evidence type="ECO:0000313" key="9">
    <source>
        <dbReference type="Proteomes" id="UP000677616"/>
    </source>
</evidence>